<keyword evidence="6" id="KW-1185">Reference proteome</keyword>
<dbReference type="NCBIfam" id="NF004792">
    <property type="entry name" value="PRK06139.1"/>
    <property type="match status" value="1"/>
</dbReference>
<dbReference type="EMBL" id="VLJN01000002">
    <property type="protein sequence ID" value="TWG88839.1"/>
    <property type="molecule type" value="Genomic_DNA"/>
</dbReference>
<dbReference type="InterPro" id="IPR036291">
    <property type="entry name" value="NAD(P)-bd_dom_sf"/>
</dbReference>
<dbReference type="GO" id="GO:0016020">
    <property type="term" value="C:membrane"/>
    <property type="evidence" value="ECO:0007669"/>
    <property type="project" value="TreeGrafter"/>
</dbReference>
<protein>
    <submittedName>
        <fullName evidence="5">Short-subunit dehydrogenase</fullName>
    </submittedName>
</protein>
<evidence type="ECO:0000256" key="1">
    <source>
        <dbReference type="ARBA" id="ARBA00006484"/>
    </source>
</evidence>
<dbReference type="Gene3D" id="3.40.50.720">
    <property type="entry name" value="NAD(P)-binding Rossmann-like Domain"/>
    <property type="match status" value="1"/>
</dbReference>
<dbReference type="GO" id="GO:0016491">
    <property type="term" value="F:oxidoreductase activity"/>
    <property type="evidence" value="ECO:0007669"/>
    <property type="project" value="UniProtKB-KW"/>
</dbReference>
<comment type="similarity">
    <text evidence="1 3">Belongs to the short-chain dehydrogenases/reductases (SDR) family.</text>
</comment>
<dbReference type="InterPro" id="IPR020904">
    <property type="entry name" value="Sc_DH/Rdtase_CS"/>
</dbReference>
<evidence type="ECO:0000256" key="2">
    <source>
        <dbReference type="ARBA" id="ARBA00023002"/>
    </source>
</evidence>
<feature type="transmembrane region" description="Helical" evidence="4">
    <location>
        <begin position="305"/>
        <end position="324"/>
    </location>
</feature>
<evidence type="ECO:0000256" key="3">
    <source>
        <dbReference type="RuleBase" id="RU000363"/>
    </source>
</evidence>
<keyword evidence="4" id="KW-0812">Transmembrane</keyword>
<keyword evidence="4" id="KW-1133">Transmembrane helix</keyword>
<gene>
    <name evidence="5" type="ORF">L602_001000000380</name>
</gene>
<dbReference type="OrthoDB" id="9790266at2"/>
<keyword evidence="2" id="KW-0560">Oxidoreductase</keyword>
<dbReference type="PANTHER" id="PTHR44196:SF1">
    <property type="entry name" value="DEHYDROGENASE_REDUCTASE SDR FAMILY MEMBER 7B"/>
    <property type="match status" value="1"/>
</dbReference>
<dbReference type="SUPFAM" id="SSF51735">
    <property type="entry name" value="NAD(P)-binding Rossmann-fold domains"/>
    <property type="match status" value="1"/>
</dbReference>
<dbReference type="PRINTS" id="PR00080">
    <property type="entry name" value="SDRFAMILY"/>
</dbReference>
<accession>A0A562BV59</accession>
<organism evidence="5 6">
    <name type="scientific">Cupriavidus gilardii J11</name>
    <dbReference type="NCBI Taxonomy" id="936133"/>
    <lineage>
        <taxon>Bacteria</taxon>
        <taxon>Pseudomonadati</taxon>
        <taxon>Pseudomonadota</taxon>
        <taxon>Betaproteobacteria</taxon>
        <taxon>Burkholderiales</taxon>
        <taxon>Burkholderiaceae</taxon>
        <taxon>Cupriavidus</taxon>
    </lineage>
</organism>
<dbReference type="Proteomes" id="UP000318141">
    <property type="component" value="Unassembled WGS sequence"/>
</dbReference>
<reference evidence="5 6" key="1">
    <citation type="submission" date="2019-07" db="EMBL/GenBank/DDBJ databases">
        <title>Genome sequencing of lignin-degrading bacterial isolates.</title>
        <authorList>
            <person name="Gladden J."/>
        </authorList>
    </citation>
    <scope>NUCLEOTIDE SEQUENCE [LARGE SCALE GENOMIC DNA]</scope>
    <source>
        <strain evidence="5 6">J11</strain>
    </source>
</reference>
<dbReference type="PROSITE" id="PS00061">
    <property type="entry name" value="ADH_SHORT"/>
    <property type="match status" value="1"/>
</dbReference>
<evidence type="ECO:0000313" key="6">
    <source>
        <dbReference type="Proteomes" id="UP000318141"/>
    </source>
</evidence>
<keyword evidence="4" id="KW-0472">Membrane</keyword>
<evidence type="ECO:0000256" key="4">
    <source>
        <dbReference type="SAM" id="Phobius"/>
    </source>
</evidence>
<comment type="caution">
    <text evidence="5">The sequence shown here is derived from an EMBL/GenBank/DDBJ whole genome shotgun (WGS) entry which is preliminary data.</text>
</comment>
<dbReference type="PRINTS" id="PR00081">
    <property type="entry name" value="GDHRDH"/>
</dbReference>
<evidence type="ECO:0000313" key="5">
    <source>
        <dbReference type="EMBL" id="TWG88839.1"/>
    </source>
</evidence>
<dbReference type="InterPro" id="IPR002347">
    <property type="entry name" value="SDR_fam"/>
</dbReference>
<name>A0A562BV59_9BURK</name>
<proteinExistence type="inferred from homology"/>
<dbReference type="Pfam" id="PF00106">
    <property type="entry name" value="adh_short"/>
    <property type="match status" value="1"/>
</dbReference>
<dbReference type="PANTHER" id="PTHR44196">
    <property type="entry name" value="DEHYDROGENASE/REDUCTASE SDR FAMILY MEMBER 7B"/>
    <property type="match status" value="1"/>
</dbReference>
<sequence length="329" mass="35225">MRPSRLITVVITGASSGIGRATASAFAMPGVRLVLAARGHEALDAVAHECEARGAKVLVRPTDVTDADAVRALAHAAAGQGDGRIDVWVNNAGVGAIGLFDQVPITAHEQVLRVNLMGYLHGAHAVLPYFKRAGEGTLINVLSLNAWSPLPYAVAYTASKYGLRGFSEALRAELIPWSRIHVCDVMPAVVDSPAFRHSANYTGKRARPPRPLYDPRTVARAIVRAAAHPRRHRATTIGMPARIARLGNAIAPALARRFVWAMTRGYFMQASPAPTTDGNLFEPSRGMMTMDGAWRPVRERRAAGLAWAGLGLVALGATVAAMVLREGRR</sequence>
<dbReference type="AlphaFoldDB" id="A0A562BV59"/>